<proteinExistence type="predicted"/>
<dbReference type="EMBL" id="JAUIZM010000004">
    <property type="protein sequence ID" value="KAK1389884.1"/>
    <property type="molecule type" value="Genomic_DNA"/>
</dbReference>
<feature type="compositionally biased region" description="Polar residues" evidence="1">
    <location>
        <begin position="393"/>
        <end position="419"/>
    </location>
</feature>
<feature type="region of interest" description="Disordered" evidence="1">
    <location>
        <begin position="125"/>
        <end position="279"/>
    </location>
</feature>
<evidence type="ECO:0000256" key="1">
    <source>
        <dbReference type="SAM" id="MobiDB-lite"/>
    </source>
</evidence>
<protein>
    <recommendedName>
        <fullName evidence="2">Helitron helicase-like domain-containing protein</fullName>
    </recommendedName>
</protein>
<dbReference type="Proteomes" id="UP001237642">
    <property type="component" value="Unassembled WGS sequence"/>
</dbReference>
<feature type="compositionally biased region" description="Polar residues" evidence="1">
    <location>
        <begin position="370"/>
        <end position="384"/>
    </location>
</feature>
<feature type="compositionally biased region" description="Polar residues" evidence="1">
    <location>
        <begin position="267"/>
        <end position="277"/>
    </location>
</feature>
<dbReference type="PANTHER" id="PTHR45786:SF74">
    <property type="entry name" value="ATP-DEPENDENT DNA HELICASE"/>
    <property type="match status" value="1"/>
</dbReference>
<feature type="domain" description="Helitron helicase-like" evidence="2">
    <location>
        <begin position="711"/>
        <end position="796"/>
    </location>
</feature>
<evidence type="ECO:0000313" key="3">
    <source>
        <dbReference type="EMBL" id="KAK1389884.1"/>
    </source>
</evidence>
<comment type="caution">
    <text evidence="3">The sequence shown here is derived from an EMBL/GenBank/DDBJ whole genome shotgun (WGS) entry which is preliminary data.</text>
</comment>
<keyword evidence="4" id="KW-1185">Reference proteome</keyword>
<feature type="compositionally biased region" description="Polar residues" evidence="1">
    <location>
        <begin position="234"/>
        <end position="252"/>
    </location>
</feature>
<feature type="compositionally biased region" description="Polar residues" evidence="1">
    <location>
        <begin position="353"/>
        <end position="362"/>
    </location>
</feature>
<evidence type="ECO:0000313" key="4">
    <source>
        <dbReference type="Proteomes" id="UP001237642"/>
    </source>
</evidence>
<reference evidence="3" key="2">
    <citation type="submission" date="2023-05" db="EMBL/GenBank/DDBJ databases">
        <authorList>
            <person name="Schelkunov M.I."/>
        </authorList>
    </citation>
    <scope>NUCLEOTIDE SEQUENCE</scope>
    <source>
        <strain evidence="3">Hsosn_3</strain>
        <tissue evidence="3">Leaf</tissue>
    </source>
</reference>
<dbReference type="AlphaFoldDB" id="A0AAD8MYJ6"/>
<accession>A0AAD8MYJ6</accession>
<reference evidence="3" key="1">
    <citation type="submission" date="2023-02" db="EMBL/GenBank/DDBJ databases">
        <title>Genome of toxic invasive species Heracleum sosnowskyi carries increased number of genes despite the absence of recent whole-genome duplications.</title>
        <authorList>
            <person name="Schelkunov M."/>
            <person name="Shtratnikova V."/>
            <person name="Makarenko M."/>
            <person name="Klepikova A."/>
            <person name="Omelchenko D."/>
            <person name="Novikova G."/>
            <person name="Obukhova E."/>
            <person name="Bogdanov V."/>
            <person name="Penin A."/>
            <person name="Logacheva M."/>
        </authorList>
    </citation>
    <scope>NUCLEOTIDE SEQUENCE</scope>
    <source>
        <strain evidence="3">Hsosn_3</strain>
        <tissue evidence="3">Leaf</tissue>
    </source>
</reference>
<evidence type="ECO:0000259" key="2">
    <source>
        <dbReference type="Pfam" id="PF14214"/>
    </source>
</evidence>
<dbReference type="PANTHER" id="PTHR45786">
    <property type="entry name" value="DNA BINDING PROTEIN-LIKE"/>
    <property type="match status" value="1"/>
</dbReference>
<dbReference type="Pfam" id="PF14214">
    <property type="entry name" value="Helitron_like_N"/>
    <property type="match status" value="1"/>
</dbReference>
<name>A0AAD8MYJ6_9APIA</name>
<dbReference type="InterPro" id="IPR025476">
    <property type="entry name" value="Helitron_helicase-like"/>
</dbReference>
<sequence length="829" mass="91297">MYPANLLFLYLKCVLYELIFKTLWLTVALTTCPEKNWAGVVPGCVVVSNLSSYDCVRVLVIFNPSASIIVIWEIRNRSSILGWGLDPIVVVRLRRWSLCVLLIFEPSGSLVVIWGLRNCGGMAEQDGPPAIPVKDGDAPTRRRGRPRIPVTEEVLERRSFSRQRVNVSRPKNTDGDAPPRKRGRPPNPVTEQVLEQRRLSRQRVNASRPKREGPSRKPGRPGRAMEKVNVDPQGVSTPTASCGQGRASTETSGAVLASQGIPPTHPPQENTTATGSRNVPPADLNMPTELALVAGVAIPMRKRGRPPIAVNDEVLEQRRLSRQKVNASRPKKQGPSTKRGRPRRLGTILEAQGTASGSTNQLHIAPGTPRQPNSFKENQASGASNVLADKDQNTSSAQENQATGASNVLATKYQNTSSAQDREPTIVGEDENMATVSNTGGTEIGESRRMRSSINQRKKEFMEGNTILDLGKQEETCGFCRALVWGAEFTGRHVGTGPKGYSICCGKGKVQLPQLRVPPSELDDLISSRGTRSTRFFNKSRVYNNLFAFCSFGGNVDHSVNSGKGPYVFRVSGRTYHSLGCLVPPDGLSPKFAQLYMYDAHEALTHRVNFPGRLGEVDPAIVSMLQEMLERDNALVAMFKQLRERFTGMHPEPVGLRLLERRTTDGRLENLPTANDYEFAGLVVDNDFTNCRDVVAEHKKRGLQHINSSGSQRNNTVNLFITFTCNPKWDEIQGAVQSSGSHDASVRPDLVARVFKMKFDAMMNDLTKKHVLGRVLAVVYTVEFQKRGLPHAHIVLWLGTADKLLTVDDIDNVISAEIPDKVADPITGM</sequence>
<gene>
    <name evidence="3" type="ORF">POM88_018062</name>
</gene>
<feature type="region of interest" description="Disordered" evidence="1">
    <location>
        <begin position="309"/>
        <end position="427"/>
    </location>
</feature>
<organism evidence="3 4">
    <name type="scientific">Heracleum sosnowskyi</name>
    <dbReference type="NCBI Taxonomy" id="360622"/>
    <lineage>
        <taxon>Eukaryota</taxon>
        <taxon>Viridiplantae</taxon>
        <taxon>Streptophyta</taxon>
        <taxon>Embryophyta</taxon>
        <taxon>Tracheophyta</taxon>
        <taxon>Spermatophyta</taxon>
        <taxon>Magnoliopsida</taxon>
        <taxon>eudicotyledons</taxon>
        <taxon>Gunneridae</taxon>
        <taxon>Pentapetalae</taxon>
        <taxon>asterids</taxon>
        <taxon>campanulids</taxon>
        <taxon>Apiales</taxon>
        <taxon>Apiaceae</taxon>
        <taxon>Apioideae</taxon>
        <taxon>apioid superclade</taxon>
        <taxon>Tordylieae</taxon>
        <taxon>Tordyliinae</taxon>
        <taxon>Heracleum</taxon>
    </lineage>
</organism>